<feature type="region of interest" description="Disordered" evidence="1">
    <location>
        <begin position="157"/>
        <end position="234"/>
    </location>
</feature>
<dbReference type="InterPro" id="IPR050648">
    <property type="entry name" value="F-box_LRR-repeat"/>
</dbReference>
<feature type="compositionally biased region" description="Low complexity" evidence="1">
    <location>
        <begin position="221"/>
        <end position="234"/>
    </location>
</feature>
<name>A0A8J5XLC6_DIALT</name>
<reference evidence="2" key="1">
    <citation type="submission" date="2021-05" db="EMBL/GenBank/DDBJ databases">
        <title>The genome of the haptophyte Pavlova lutheri (Diacronema luteri, Pavlovales) - a model for lipid biosynthesis in eukaryotic algae.</title>
        <authorList>
            <person name="Hulatt C.J."/>
            <person name="Posewitz M.C."/>
        </authorList>
    </citation>
    <scope>NUCLEOTIDE SEQUENCE</scope>
    <source>
        <strain evidence="2">NIVA-4/92</strain>
    </source>
</reference>
<dbReference type="SMART" id="SM00367">
    <property type="entry name" value="LRR_CC"/>
    <property type="match status" value="6"/>
</dbReference>
<evidence type="ECO:0000256" key="1">
    <source>
        <dbReference type="SAM" id="MobiDB-lite"/>
    </source>
</evidence>
<dbReference type="AlphaFoldDB" id="A0A8J5XLC6"/>
<feature type="compositionally biased region" description="Basic and acidic residues" evidence="1">
    <location>
        <begin position="339"/>
        <end position="352"/>
    </location>
</feature>
<dbReference type="InterPro" id="IPR032675">
    <property type="entry name" value="LRR_dom_sf"/>
</dbReference>
<comment type="caution">
    <text evidence="2">The sequence shown here is derived from an EMBL/GenBank/DDBJ whole genome shotgun (WGS) entry which is preliminary data.</text>
</comment>
<accession>A0A8J5XLC6</accession>
<gene>
    <name evidence="2" type="ORF">KFE25_012617</name>
</gene>
<evidence type="ECO:0000313" key="3">
    <source>
        <dbReference type="Proteomes" id="UP000751190"/>
    </source>
</evidence>
<dbReference type="InterPro" id="IPR006553">
    <property type="entry name" value="Leu-rich_rpt_Cys-con_subtyp"/>
</dbReference>
<protein>
    <submittedName>
        <fullName evidence="2">Uncharacterized protein</fullName>
    </submittedName>
</protein>
<feature type="compositionally biased region" description="Low complexity" evidence="1">
    <location>
        <begin position="257"/>
        <end position="270"/>
    </location>
</feature>
<proteinExistence type="predicted"/>
<sequence>MLPGDLVQLGSRLALVVGRDGKRLHVQYESDGALVHIAAKNAARLQAATADELGDARLRVGAAVRARAGAEDGNGPGEWVDAMIHTILRADAIDDSPPGSAAGPRLAPALRFGVRFPDGREAWRRPSEVECAGALGSGSPRATQADVRVAHALPAIGDAPTAPFVSPSRAAKPSGTGDARAGSSSRDAGGAQAHADGVAPATRSDGRARAHALSSHGTRGAGAESDAGTSAAADGGAPEALVAAAAAAAGAGGAREAAPAGAAAPPAGARARGRARGREPSAPHAPGVRAFNIGGMAALPGEGGVGAADASDPPAKEEGWCGPWSTARKMLREQPAAQEARKRELEEAEARANAEGAAHEPWLPAKRSRAGSSVVAVGGSTFVPSLQSLCTALIAAHCSCVSSLGVLPMGVLNALQAALARRRALTPEAAALFADPEGCVTEFVLDDCCLLTEADLMGLLARLGESRTPLSVLCLGSAGRALAGSAARQLTELAAGEDARLLVEHLSVGGAYRLDAPSLCALLGAPAVGARLRTLQLTYNPLVSGAVVGAISAHCRELSSLALDHCAALDDEALAPLAALRGLTELSLVGLPLLTPDGLVGLLTTPPLDAPASGAAASGAAAAPSQPCAALGARLELLSLAENEQMTDEALIAIAAHCASCLHTLDLSGLHRLTDDGVGACVLQGAALRCVRLRGICALSDEPVRELADRRGAALCELSLNGCAQISNETVRALEAQCSSGLVALDLSWCRRVTDDALGRLADACVLRGYWGAEHANRPFDGPGGRPLLPALKLWGMSQLSAKFHHGHSLAAGVIEGTPECKQLQVGHVRAGWSVRTRQAHA</sequence>
<feature type="region of interest" description="Disordered" evidence="1">
    <location>
        <begin position="257"/>
        <end position="289"/>
    </location>
</feature>
<dbReference type="Proteomes" id="UP000751190">
    <property type="component" value="Unassembled WGS sequence"/>
</dbReference>
<dbReference type="Gene3D" id="3.80.10.10">
    <property type="entry name" value="Ribonuclease Inhibitor"/>
    <property type="match status" value="3"/>
</dbReference>
<dbReference type="OrthoDB" id="10257471at2759"/>
<dbReference type="SUPFAM" id="SSF52047">
    <property type="entry name" value="RNI-like"/>
    <property type="match status" value="1"/>
</dbReference>
<evidence type="ECO:0000313" key="2">
    <source>
        <dbReference type="EMBL" id="KAG8465254.1"/>
    </source>
</evidence>
<dbReference type="EMBL" id="JAGTXO010000011">
    <property type="protein sequence ID" value="KAG8465254.1"/>
    <property type="molecule type" value="Genomic_DNA"/>
</dbReference>
<keyword evidence="3" id="KW-1185">Reference proteome</keyword>
<dbReference type="PANTHER" id="PTHR13382">
    <property type="entry name" value="MITOCHONDRIAL ATP SYNTHASE COUPLING FACTOR B"/>
    <property type="match status" value="1"/>
</dbReference>
<dbReference type="GO" id="GO:0005737">
    <property type="term" value="C:cytoplasm"/>
    <property type="evidence" value="ECO:0007669"/>
    <property type="project" value="TreeGrafter"/>
</dbReference>
<organism evidence="2 3">
    <name type="scientific">Diacronema lutheri</name>
    <name type="common">Unicellular marine alga</name>
    <name type="synonym">Monochrysis lutheri</name>
    <dbReference type="NCBI Taxonomy" id="2081491"/>
    <lineage>
        <taxon>Eukaryota</taxon>
        <taxon>Haptista</taxon>
        <taxon>Haptophyta</taxon>
        <taxon>Pavlovophyceae</taxon>
        <taxon>Pavlovales</taxon>
        <taxon>Pavlovaceae</taxon>
        <taxon>Diacronema</taxon>
    </lineage>
</organism>
<feature type="region of interest" description="Disordered" evidence="1">
    <location>
        <begin position="331"/>
        <end position="358"/>
    </location>
</feature>